<evidence type="ECO:0000256" key="1">
    <source>
        <dbReference type="SAM" id="MobiDB-lite"/>
    </source>
</evidence>
<organism evidence="2 3">
    <name type="scientific">Nonomuraea africana</name>
    <dbReference type="NCBI Taxonomy" id="46171"/>
    <lineage>
        <taxon>Bacteria</taxon>
        <taxon>Bacillati</taxon>
        <taxon>Actinomycetota</taxon>
        <taxon>Actinomycetes</taxon>
        <taxon>Streptosporangiales</taxon>
        <taxon>Streptosporangiaceae</taxon>
        <taxon>Nonomuraea</taxon>
    </lineage>
</organism>
<proteinExistence type="predicted"/>
<accession>A0ABR9KJE5</accession>
<gene>
    <name evidence="2" type="ORF">H4W81_004922</name>
</gene>
<name>A0ABR9KJE5_9ACTN</name>
<evidence type="ECO:0000313" key="3">
    <source>
        <dbReference type="Proteomes" id="UP000661607"/>
    </source>
</evidence>
<feature type="region of interest" description="Disordered" evidence="1">
    <location>
        <begin position="34"/>
        <end position="63"/>
    </location>
</feature>
<reference evidence="2 3" key="1">
    <citation type="submission" date="2020-10" db="EMBL/GenBank/DDBJ databases">
        <title>Sequencing the genomes of 1000 actinobacteria strains.</title>
        <authorList>
            <person name="Klenk H.-P."/>
        </authorList>
    </citation>
    <scope>NUCLEOTIDE SEQUENCE [LARGE SCALE GENOMIC DNA]</scope>
    <source>
        <strain evidence="2 3">DSM 43748</strain>
    </source>
</reference>
<evidence type="ECO:0000313" key="2">
    <source>
        <dbReference type="EMBL" id="MBE1562143.1"/>
    </source>
</evidence>
<comment type="caution">
    <text evidence="2">The sequence shown here is derived from an EMBL/GenBank/DDBJ whole genome shotgun (WGS) entry which is preliminary data.</text>
</comment>
<dbReference type="EMBL" id="JADBEF010000001">
    <property type="protein sequence ID" value="MBE1562143.1"/>
    <property type="molecule type" value="Genomic_DNA"/>
</dbReference>
<dbReference type="RefSeq" id="WP_192776929.1">
    <property type="nucleotide sequence ID" value="NZ_BAAASY010000034.1"/>
</dbReference>
<feature type="compositionally biased region" description="Low complexity" evidence="1">
    <location>
        <begin position="34"/>
        <end position="56"/>
    </location>
</feature>
<protein>
    <submittedName>
        <fullName evidence="2">Nucleic acid-binding Zn ribbon protein</fullName>
    </submittedName>
</protein>
<sequence>MTAVPAAPACPVCSTPIEQARTGRPARYCGTPCRQAAAPPRPPQRCGRGQRRLLAATPGTLRE</sequence>
<keyword evidence="3" id="KW-1185">Reference proteome</keyword>
<dbReference type="Proteomes" id="UP000661607">
    <property type="component" value="Unassembled WGS sequence"/>
</dbReference>